<organism evidence="1 2">
    <name type="scientific">Gossypium australe</name>
    <dbReference type="NCBI Taxonomy" id="47621"/>
    <lineage>
        <taxon>Eukaryota</taxon>
        <taxon>Viridiplantae</taxon>
        <taxon>Streptophyta</taxon>
        <taxon>Embryophyta</taxon>
        <taxon>Tracheophyta</taxon>
        <taxon>Spermatophyta</taxon>
        <taxon>Magnoliopsida</taxon>
        <taxon>eudicotyledons</taxon>
        <taxon>Gunneridae</taxon>
        <taxon>Pentapetalae</taxon>
        <taxon>rosids</taxon>
        <taxon>malvids</taxon>
        <taxon>Malvales</taxon>
        <taxon>Malvaceae</taxon>
        <taxon>Malvoideae</taxon>
        <taxon>Gossypium</taxon>
    </lineage>
</organism>
<dbReference type="PANTHER" id="PTHR33116">
    <property type="entry name" value="REVERSE TRANSCRIPTASE ZINC-BINDING DOMAIN-CONTAINING PROTEIN-RELATED-RELATED"/>
    <property type="match status" value="1"/>
</dbReference>
<dbReference type="AlphaFoldDB" id="A0A5B6VBC7"/>
<keyword evidence="1" id="KW-0695">RNA-directed DNA polymerase</keyword>
<dbReference type="OrthoDB" id="1938246at2759"/>
<evidence type="ECO:0000313" key="1">
    <source>
        <dbReference type="EMBL" id="KAA3466500.1"/>
    </source>
</evidence>
<keyword evidence="1" id="KW-0548">Nucleotidyltransferase</keyword>
<gene>
    <name evidence="1" type="ORF">EPI10_001589</name>
</gene>
<comment type="caution">
    <text evidence="1">The sequence shown here is derived from an EMBL/GenBank/DDBJ whole genome shotgun (WGS) entry which is preliminary data.</text>
</comment>
<dbReference type="Proteomes" id="UP000325315">
    <property type="component" value="Unassembled WGS sequence"/>
</dbReference>
<protein>
    <submittedName>
        <fullName evidence="1">Reverse transcriptase</fullName>
    </submittedName>
</protein>
<reference evidence="2" key="1">
    <citation type="journal article" date="2019" name="Plant Biotechnol. J.">
        <title>Genome sequencing of the Australian wild diploid species Gossypium australe highlights disease resistance and delayed gland morphogenesis.</title>
        <authorList>
            <person name="Cai Y."/>
            <person name="Cai X."/>
            <person name="Wang Q."/>
            <person name="Wang P."/>
            <person name="Zhang Y."/>
            <person name="Cai C."/>
            <person name="Xu Y."/>
            <person name="Wang K."/>
            <person name="Zhou Z."/>
            <person name="Wang C."/>
            <person name="Geng S."/>
            <person name="Li B."/>
            <person name="Dong Q."/>
            <person name="Hou Y."/>
            <person name="Wang H."/>
            <person name="Ai P."/>
            <person name="Liu Z."/>
            <person name="Yi F."/>
            <person name="Sun M."/>
            <person name="An G."/>
            <person name="Cheng J."/>
            <person name="Zhang Y."/>
            <person name="Shi Q."/>
            <person name="Xie Y."/>
            <person name="Shi X."/>
            <person name="Chang Y."/>
            <person name="Huang F."/>
            <person name="Chen Y."/>
            <person name="Hong S."/>
            <person name="Mi L."/>
            <person name="Sun Q."/>
            <person name="Zhang L."/>
            <person name="Zhou B."/>
            <person name="Peng R."/>
            <person name="Zhang X."/>
            <person name="Liu F."/>
        </authorList>
    </citation>
    <scope>NUCLEOTIDE SEQUENCE [LARGE SCALE GENOMIC DNA]</scope>
    <source>
        <strain evidence="2">cv. PA1801</strain>
    </source>
</reference>
<proteinExistence type="predicted"/>
<dbReference type="PANTHER" id="PTHR33116:SF86">
    <property type="entry name" value="REVERSE TRANSCRIPTASE DOMAIN-CONTAINING PROTEIN"/>
    <property type="match status" value="1"/>
</dbReference>
<dbReference type="EMBL" id="SMMG02000007">
    <property type="protein sequence ID" value="KAA3466500.1"/>
    <property type="molecule type" value="Genomic_DNA"/>
</dbReference>
<keyword evidence="2" id="KW-1185">Reference proteome</keyword>
<accession>A0A5B6VBC7</accession>
<sequence length="232" mass="26481">MLLVQGSANVSHEDIVGFCHAFGVHSIEILERCLCLPSIVGRNKRMAFKGLKEKCFNRLNSWGSKNLSISGWEILIKSVLQVIPMYAMSCFLLPRSFCSELEALMARFWWQKSGGRKGIHWCSWQMLCDLKEDGGIGFKDLAKFNIALLAKQRLLPSWLKWRIGSGQMISIWNDYLLLGTEVVKVHRRGFQLLTGYVTYFFQIRIVGIRSIFSEDETNAILGISLPKNVLMD</sequence>
<keyword evidence="1" id="KW-0808">Transferase</keyword>
<name>A0A5B6VBC7_9ROSI</name>
<evidence type="ECO:0000313" key="2">
    <source>
        <dbReference type="Proteomes" id="UP000325315"/>
    </source>
</evidence>
<dbReference type="GO" id="GO:0003964">
    <property type="term" value="F:RNA-directed DNA polymerase activity"/>
    <property type="evidence" value="ECO:0007669"/>
    <property type="project" value="UniProtKB-KW"/>
</dbReference>